<evidence type="ECO:0000256" key="2">
    <source>
        <dbReference type="SAM" id="SignalP"/>
    </source>
</evidence>
<keyword evidence="4" id="KW-1185">Reference proteome</keyword>
<dbReference type="Proteomes" id="UP000748752">
    <property type="component" value="Unassembled WGS sequence"/>
</dbReference>
<name>A0ABS1CH46_9GAMM</name>
<feature type="chain" id="PRO_5047525473" evidence="2">
    <location>
        <begin position="21"/>
        <end position="463"/>
    </location>
</feature>
<accession>A0ABS1CH46</accession>
<dbReference type="EMBL" id="NRRV01000015">
    <property type="protein sequence ID" value="MBK1630701.1"/>
    <property type="molecule type" value="Genomic_DNA"/>
</dbReference>
<feature type="region of interest" description="Disordered" evidence="1">
    <location>
        <begin position="44"/>
        <end position="65"/>
    </location>
</feature>
<sequence length="463" mass="46938">MSRSVIVLLPAAVLLLGACAQPPGGVGNERAAAGAPAAADAAPTTVPAATDMPGARVDPGKPPRWRPAEELVSGLPAAGGDNAFGDGAAKLPAGDPALRRAVAGRCGSRPASVTESSLLRSLVAELQTGGVAPALAADALIIGRCGDLAEIVSEVVARYGAEAAVPVIERAVALSGEATALVIERAAAEGLLRAGSGRAGDGGGPPPLAGAGDDSAMLYFPLGARTRTPAERDADDLGQLLGSADPGYGIYTYILAGEADAGGADEHLATYRELLRVIETYVLAAGPDGGRPDPAAHTFLVPVHARRNTSPLAERSGPALSAAMRRTLADYLRRAGESALAARLATAPGPFLVSSLEPWLVPGKAPGQTQGPRLLVDLSRVGPEYMYSVVDAYDREIAPAAAGRVESLLAVRGRLIDMFPDPSIDAAAAGPAGEWLFVLGEPDAGQAAVWSAPLWVSAVQQGR</sequence>
<evidence type="ECO:0000313" key="4">
    <source>
        <dbReference type="Proteomes" id="UP000748752"/>
    </source>
</evidence>
<dbReference type="PROSITE" id="PS51257">
    <property type="entry name" value="PROKAR_LIPOPROTEIN"/>
    <property type="match status" value="1"/>
</dbReference>
<gene>
    <name evidence="3" type="ORF">CKO31_08085</name>
</gene>
<protein>
    <submittedName>
        <fullName evidence="3">Uncharacterized protein</fullName>
    </submittedName>
</protein>
<keyword evidence="2" id="KW-0732">Signal</keyword>
<feature type="signal peptide" evidence="2">
    <location>
        <begin position="1"/>
        <end position="20"/>
    </location>
</feature>
<dbReference type="RefSeq" id="WP_200235836.1">
    <property type="nucleotide sequence ID" value="NZ_NRRV01000015.1"/>
</dbReference>
<comment type="caution">
    <text evidence="3">The sequence shown here is derived from an EMBL/GenBank/DDBJ whole genome shotgun (WGS) entry which is preliminary data.</text>
</comment>
<organism evidence="3 4">
    <name type="scientific">Thiohalocapsa halophila</name>
    <dbReference type="NCBI Taxonomy" id="69359"/>
    <lineage>
        <taxon>Bacteria</taxon>
        <taxon>Pseudomonadati</taxon>
        <taxon>Pseudomonadota</taxon>
        <taxon>Gammaproteobacteria</taxon>
        <taxon>Chromatiales</taxon>
        <taxon>Chromatiaceae</taxon>
        <taxon>Thiohalocapsa</taxon>
    </lineage>
</organism>
<reference evidence="3 4" key="1">
    <citation type="journal article" date="2020" name="Microorganisms">
        <title>Osmotic Adaptation and Compatible Solute Biosynthesis of Phototrophic Bacteria as Revealed from Genome Analyses.</title>
        <authorList>
            <person name="Imhoff J.F."/>
            <person name="Rahn T."/>
            <person name="Kunzel S."/>
            <person name="Keller A."/>
            <person name="Neulinger S.C."/>
        </authorList>
    </citation>
    <scope>NUCLEOTIDE SEQUENCE [LARGE SCALE GENOMIC DNA]</scope>
    <source>
        <strain evidence="3 4">DSM 6210</strain>
    </source>
</reference>
<evidence type="ECO:0000256" key="1">
    <source>
        <dbReference type="SAM" id="MobiDB-lite"/>
    </source>
</evidence>
<evidence type="ECO:0000313" key="3">
    <source>
        <dbReference type="EMBL" id="MBK1630701.1"/>
    </source>
</evidence>
<proteinExistence type="predicted"/>